<dbReference type="EMBL" id="JBHSZH010000005">
    <property type="protein sequence ID" value="MFC7080040.1"/>
    <property type="molecule type" value="Genomic_DNA"/>
</dbReference>
<keyword evidence="2" id="KW-1185">Reference proteome</keyword>
<protein>
    <recommendedName>
        <fullName evidence="3">Flagellin</fullName>
    </recommendedName>
</protein>
<dbReference type="Proteomes" id="UP001596407">
    <property type="component" value="Unassembled WGS sequence"/>
</dbReference>
<dbReference type="RefSeq" id="WP_382209409.1">
    <property type="nucleotide sequence ID" value="NZ_JBHSZH010000005.1"/>
</dbReference>
<organism evidence="1 2">
    <name type="scientific">Halorussus caseinilyticus</name>
    <dbReference type="NCBI Taxonomy" id="3034025"/>
    <lineage>
        <taxon>Archaea</taxon>
        <taxon>Methanobacteriati</taxon>
        <taxon>Methanobacteriota</taxon>
        <taxon>Stenosarchaea group</taxon>
        <taxon>Halobacteria</taxon>
        <taxon>Halobacteriales</taxon>
        <taxon>Haladaptataceae</taxon>
        <taxon>Halorussus</taxon>
    </lineage>
</organism>
<dbReference type="Pfam" id="PF01917">
    <property type="entry name" value="Flagellin_arch-type"/>
    <property type="match status" value="1"/>
</dbReference>
<sequence>MIALVFSATTGGVLVGTGVLQQSPERDFGRDGDHAGVAHAKIVGGSANVTANGTVDYVNLTVAHGTTDVDFSAVTITWLGPDRRVTLVYRDAPTADADAPKRVDRFTVVPIRDPDTSAPLLTESDRFELVMDVTSIRKRPLTSDQSVELRLLTGDGIVRVYRLTIPSSLGERGAVAV</sequence>
<dbReference type="PANTHER" id="PTHR35903:SF1">
    <property type="entry name" value="FLAGELLIN B1"/>
    <property type="match status" value="1"/>
</dbReference>
<comment type="caution">
    <text evidence="1">The sequence shown here is derived from an EMBL/GenBank/DDBJ whole genome shotgun (WGS) entry which is preliminary data.</text>
</comment>
<evidence type="ECO:0000313" key="2">
    <source>
        <dbReference type="Proteomes" id="UP001596407"/>
    </source>
</evidence>
<dbReference type="PANTHER" id="PTHR35903">
    <property type="entry name" value="FLAGELLIN B1"/>
    <property type="match status" value="1"/>
</dbReference>
<name>A0ABD5WMF1_9EURY</name>
<evidence type="ECO:0008006" key="3">
    <source>
        <dbReference type="Google" id="ProtNLM"/>
    </source>
</evidence>
<dbReference type="InterPro" id="IPR002774">
    <property type="entry name" value="Flagellin_arc-type"/>
</dbReference>
<dbReference type="AlphaFoldDB" id="A0ABD5WMF1"/>
<evidence type="ECO:0000313" key="1">
    <source>
        <dbReference type="EMBL" id="MFC7080040.1"/>
    </source>
</evidence>
<reference evidence="1 2" key="1">
    <citation type="journal article" date="2019" name="Int. J. Syst. Evol. Microbiol.">
        <title>The Global Catalogue of Microorganisms (GCM) 10K type strain sequencing project: providing services to taxonomists for standard genome sequencing and annotation.</title>
        <authorList>
            <consortium name="The Broad Institute Genomics Platform"/>
            <consortium name="The Broad Institute Genome Sequencing Center for Infectious Disease"/>
            <person name="Wu L."/>
            <person name="Ma J."/>
        </authorList>
    </citation>
    <scope>NUCLEOTIDE SEQUENCE [LARGE SCALE GENOMIC DNA]</scope>
    <source>
        <strain evidence="1 2">DT72</strain>
    </source>
</reference>
<proteinExistence type="predicted"/>
<accession>A0ABD5WMF1</accession>
<gene>
    <name evidence="1" type="ORF">ACFQJ6_07840</name>
</gene>